<evidence type="ECO:0008006" key="4">
    <source>
        <dbReference type="Google" id="ProtNLM"/>
    </source>
</evidence>
<keyword evidence="3" id="KW-1185">Reference proteome</keyword>
<name>A0ABY5KSC3_9CELL</name>
<accession>A0ABY5KSC3</accession>
<evidence type="ECO:0000313" key="3">
    <source>
        <dbReference type="Proteomes" id="UP001316384"/>
    </source>
</evidence>
<organism evidence="2 3">
    <name type="scientific">Cellulomonas xiejunii</name>
    <dbReference type="NCBI Taxonomy" id="2968083"/>
    <lineage>
        <taxon>Bacteria</taxon>
        <taxon>Bacillati</taxon>
        <taxon>Actinomycetota</taxon>
        <taxon>Actinomycetes</taxon>
        <taxon>Micrococcales</taxon>
        <taxon>Cellulomonadaceae</taxon>
        <taxon>Cellulomonas</taxon>
    </lineage>
</organism>
<keyword evidence="1" id="KW-0812">Transmembrane</keyword>
<evidence type="ECO:0000313" key="2">
    <source>
        <dbReference type="EMBL" id="UUI73381.1"/>
    </source>
</evidence>
<keyword evidence="1" id="KW-1133">Transmembrane helix</keyword>
<proteinExistence type="predicted"/>
<sequence>MSAMTEDGMRAITMTPQLLRDMTRDVATLLLRTRHAVALWGVMALAIVVVTRPTDAFAAVVVCVAVPALALAMVVGTRRSVRRALVAAFAPGTTVWARVEPDALRMSGALGSSQTSLSAYREVRVRGSAAVLRLRGSRTFVVVPSALLTDEDLGLLGAAVVRD</sequence>
<gene>
    <name evidence="2" type="ORF">NP048_08115</name>
</gene>
<feature type="transmembrane region" description="Helical" evidence="1">
    <location>
        <begin position="29"/>
        <end position="50"/>
    </location>
</feature>
<dbReference type="Proteomes" id="UP001316384">
    <property type="component" value="Chromosome"/>
</dbReference>
<evidence type="ECO:0000256" key="1">
    <source>
        <dbReference type="SAM" id="Phobius"/>
    </source>
</evidence>
<feature type="transmembrane region" description="Helical" evidence="1">
    <location>
        <begin position="56"/>
        <end position="75"/>
    </location>
</feature>
<dbReference type="RefSeq" id="WP_227577687.1">
    <property type="nucleotide sequence ID" value="NZ_CP101987.1"/>
</dbReference>
<keyword evidence="1" id="KW-0472">Membrane</keyword>
<dbReference type="EMBL" id="CP101987">
    <property type="protein sequence ID" value="UUI73381.1"/>
    <property type="molecule type" value="Genomic_DNA"/>
</dbReference>
<reference evidence="2 3" key="1">
    <citation type="submission" date="2022-07" db="EMBL/GenBank/DDBJ databases">
        <title>Novel species in genus cellulomonas.</title>
        <authorList>
            <person name="Ye L."/>
        </authorList>
    </citation>
    <scope>NUCLEOTIDE SEQUENCE [LARGE SCALE GENOMIC DNA]</scope>
    <source>
        <strain evidence="3">zg-B89</strain>
    </source>
</reference>
<protein>
    <recommendedName>
        <fullName evidence="4">YcxB-like protein domain-containing protein</fullName>
    </recommendedName>
</protein>